<dbReference type="Proteomes" id="UP000053096">
    <property type="component" value="Unassembled WGS sequence"/>
</dbReference>
<dbReference type="KEGG" id="bpdz:BBN53_04445"/>
<comment type="subcellular location">
    <subcellularLocation>
        <location evidence="8">Cell inner membrane</location>
        <topology evidence="8">Multi-pass membrane protein</topology>
    </subcellularLocation>
    <subcellularLocation>
        <location evidence="1">Cell membrane</location>
        <topology evidence="1">Multi-pass membrane protein</topology>
    </subcellularLocation>
</comment>
<feature type="transmembrane region" description="Helical" evidence="8">
    <location>
        <begin position="133"/>
        <end position="155"/>
    </location>
</feature>
<reference evidence="11 12" key="1">
    <citation type="submission" date="2015-09" db="EMBL/GenBank/DDBJ databases">
        <authorList>
            <person name="Jackson K.R."/>
            <person name="Lunt B.L."/>
            <person name="Fisher J.N.B."/>
            <person name="Gardner A.V."/>
            <person name="Bailey M.E."/>
            <person name="Deus L.M."/>
            <person name="Earl A.S."/>
            <person name="Gibby P.D."/>
            <person name="Hartmann K.A."/>
            <person name="Liu J.E."/>
            <person name="Manci A.M."/>
            <person name="Nielsen D.A."/>
            <person name="Solomon M.B."/>
            <person name="Breakwell D.P."/>
            <person name="Burnett S.H."/>
            <person name="Grose J.H."/>
        </authorList>
    </citation>
    <scope>NUCLEOTIDE SEQUENCE [LARGE SCALE GENOMIC DNA]</scope>
    <source>
        <strain evidence="11 12">2789STDY5608636</strain>
    </source>
</reference>
<dbReference type="CDD" id="cd17320">
    <property type="entry name" value="MFS_MdfA_MDR_like"/>
    <property type="match status" value="1"/>
</dbReference>
<dbReference type="InterPro" id="IPR004812">
    <property type="entry name" value="Efflux_drug-R_Bcr/CmlA"/>
</dbReference>
<dbReference type="GO" id="GO:0042910">
    <property type="term" value="F:xenobiotic transmembrane transporter activity"/>
    <property type="evidence" value="ECO:0007669"/>
    <property type="project" value="InterPro"/>
</dbReference>
<evidence type="ECO:0000256" key="1">
    <source>
        <dbReference type="ARBA" id="ARBA00004651"/>
    </source>
</evidence>
<dbReference type="PANTHER" id="PTHR23502:SF132">
    <property type="entry name" value="POLYAMINE TRANSPORTER 2-RELATED"/>
    <property type="match status" value="1"/>
</dbReference>
<keyword evidence="6 8" id="KW-1133">Transmembrane helix</keyword>
<feature type="transmembrane region" description="Helical" evidence="8">
    <location>
        <begin position="365"/>
        <end position="383"/>
    </location>
</feature>
<dbReference type="Pfam" id="PF07690">
    <property type="entry name" value="MFS_1"/>
    <property type="match status" value="1"/>
</dbReference>
<dbReference type="Gene3D" id="1.20.1720.10">
    <property type="entry name" value="Multidrug resistance protein D"/>
    <property type="match status" value="1"/>
</dbReference>
<dbReference type="Proteomes" id="UP000092950">
    <property type="component" value="Chromosome"/>
</dbReference>
<evidence type="ECO:0000259" key="9">
    <source>
        <dbReference type="PROSITE" id="PS50850"/>
    </source>
</evidence>
<dbReference type="RefSeq" id="WP_043214918.1">
    <property type="nucleotide sequence ID" value="NZ_CAJGUP010000062.1"/>
</dbReference>
<feature type="transmembrane region" description="Helical" evidence="8">
    <location>
        <begin position="161"/>
        <end position="180"/>
    </location>
</feature>
<feature type="transmembrane region" description="Helical" evidence="8">
    <location>
        <begin position="307"/>
        <end position="329"/>
    </location>
</feature>
<dbReference type="NCBIfam" id="TIGR00710">
    <property type="entry name" value="efflux_Bcr_CflA"/>
    <property type="match status" value="1"/>
</dbReference>
<dbReference type="GO" id="GO:1990961">
    <property type="term" value="P:xenobiotic detoxification by transmembrane export across the plasma membrane"/>
    <property type="evidence" value="ECO:0007669"/>
    <property type="project" value="InterPro"/>
</dbReference>
<dbReference type="InterPro" id="IPR011701">
    <property type="entry name" value="MFS"/>
</dbReference>
<feature type="transmembrane region" description="Helical" evidence="8">
    <location>
        <begin position="249"/>
        <end position="269"/>
    </location>
</feature>
<feature type="transmembrane region" description="Helical" evidence="8">
    <location>
        <begin position="211"/>
        <end position="237"/>
    </location>
</feature>
<dbReference type="EMBL" id="CP016440">
    <property type="protein sequence ID" value="ANY15207.1"/>
    <property type="molecule type" value="Genomic_DNA"/>
</dbReference>
<dbReference type="OrthoDB" id="9814303at2"/>
<keyword evidence="7 8" id="KW-0472">Membrane</keyword>
<dbReference type="GO" id="GO:0005886">
    <property type="term" value="C:plasma membrane"/>
    <property type="evidence" value="ECO:0007669"/>
    <property type="project" value="UniProtKB-SubCell"/>
</dbReference>
<evidence type="ECO:0000313" key="11">
    <source>
        <dbReference type="EMBL" id="CUI50417.1"/>
    </source>
</evidence>
<keyword evidence="3 8" id="KW-0813">Transport</keyword>
<dbReference type="PROSITE" id="PS50850">
    <property type="entry name" value="MFS"/>
    <property type="match status" value="1"/>
</dbReference>
<feature type="transmembrane region" description="Helical" evidence="8">
    <location>
        <begin position="75"/>
        <end position="94"/>
    </location>
</feature>
<protein>
    <recommendedName>
        <fullName evidence="8">Bcr/CflA family efflux transporter</fullName>
    </recommendedName>
</protein>
<sequence>MNTSVPRVQLWMLAVFTFSGTLAMHIFVPALAMAGKDLGASNASMQMTVSLYILGLAGGQLIYGPLSDRFGRRPVLMGGLVVYTLAGLAAALAPDAHALIAARLFQALGGCAGLVLARAIVRDTATDNSAAKRLALMNMMVMISPALAPLVGSFLAATLGWRSILAVLCLLGVANLLLAWRKLPETLVQAAPLTPARLLRDYGALFRSRRFVGYTLGGGCATTSMYAFVASAPFIFIDQLHRPEHEVGVYLALLVSGVWLGNAVCGRLLNVIPIDRLLTAGNLLSAASVLTLLGCVLAGVMDTTLTMTLMFIFCVGAGACSPAALTLAMSVNPQVIGSASGLYGCTQMAIGAICTSLAGLGASPLRSAVLVIAVACVLSQLALRMAQSRPGDRQAAH</sequence>
<dbReference type="InterPro" id="IPR020846">
    <property type="entry name" value="MFS_dom"/>
</dbReference>
<name>A0A0J6EV10_9BORD</name>
<feature type="transmembrane region" description="Helical" evidence="8">
    <location>
        <begin position="281"/>
        <end position="301"/>
    </location>
</feature>
<feature type="transmembrane region" description="Helical" evidence="8">
    <location>
        <begin position="341"/>
        <end position="359"/>
    </location>
</feature>
<accession>A0A0J6EV10</accession>
<keyword evidence="13" id="KW-1185">Reference proteome</keyword>
<evidence type="ECO:0000313" key="12">
    <source>
        <dbReference type="Proteomes" id="UP000053096"/>
    </source>
</evidence>
<comment type="similarity">
    <text evidence="2 8">Belongs to the major facilitator superfamily. Bcr/CmlA family.</text>
</comment>
<organism evidence="11 12">
    <name type="scientific">Bordetella pseudohinzii</name>
    <dbReference type="NCBI Taxonomy" id="1331258"/>
    <lineage>
        <taxon>Bacteria</taxon>
        <taxon>Pseudomonadati</taxon>
        <taxon>Pseudomonadota</taxon>
        <taxon>Betaproteobacteria</taxon>
        <taxon>Burkholderiales</taxon>
        <taxon>Alcaligenaceae</taxon>
        <taxon>Bordetella</taxon>
    </lineage>
</organism>
<evidence type="ECO:0000256" key="6">
    <source>
        <dbReference type="ARBA" id="ARBA00022989"/>
    </source>
</evidence>
<dbReference type="EMBL" id="CYTV01000002">
    <property type="protein sequence ID" value="CUI50417.1"/>
    <property type="molecule type" value="Genomic_DNA"/>
</dbReference>
<keyword evidence="5 8" id="KW-0812">Transmembrane</keyword>
<evidence type="ECO:0000256" key="2">
    <source>
        <dbReference type="ARBA" id="ARBA00006236"/>
    </source>
</evidence>
<dbReference type="InterPro" id="IPR036259">
    <property type="entry name" value="MFS_trans_sf"/>
</dbReference>
<dbReference type="PANTHER" id="PTHR23502">
    <property type="entry name" value="MAJOR FACILITATOR SUPERFAMILY"/>
    <property type="match status" value="1"/>
</dbReference>
<reference evidence="10 13" key="2">
    <citation type="submission" date="2016-07" db="EMBL/GenBank/DDBJ databases">
        <title>Complete genome sequences of Bordetella pseudohinzii.</title>
        <authorList>
            <person name="Spilker T."/>
            <person name="Darrah R."/>
            <person name="LiPuma J.J."/>
        </authorList>
    </citation>
    <scope>NUCLEOTIDE SEQUENCE [LARGE SCALE GENOMIC DNA]</scope>
    <source>
        <strain evidence="10 13">HI4681</strain>
    </source>
</reference>
<evidence type="ECO:0000256" key="4">
    <source>
        <dbReference type="ARBA" id="ARBA00022475"/>
    </source>
</evidence>
<evidence type="ECO:0000256" key="3">
    <source>
        <dbReference type="ARBA" id="ARBA00022448"/>
    </source>
</evidence>
<feature type="transmembrane region" description="Helical" evidence="8">
    <location>
        <begin position="100"/>
        <end position="121"/>
    </location>
</feature>
<accession>A0A0M7DC32</accession>
<dbReference type="SUPFAM" id="SSF103473">
    <property type="entry name" value="MFS general substrate transporter"/>
    <property type="match status" value="1"/>
</dbReference>
<feature type="transmembrane region" description="Helical" evidence="8">
    <location>
        <begin position="44"/>
        <end position="63"/>
    </location>
</feature>
<evidence type="ECO:0000313" key="10">
    <source>
        <dbReference type="EMBL" id="ANY15207.1"/>
    </source>
</evidence>
<feature type="transmembrane region" description="Helical" evidence="8">
    <location>
        <begin position="12"/>
        <end position="32"/>
    </location>
</feature>
<proteinExistence type="inferred from homology"/>
<keyword evidence="8" id="KW-0997">Cell inner membrane</keyword>
<evidence type="ECO:0000256" key="5">
    <source>
        <dbReference type="ARBA" id="ARBA00022692"/>
    </source>
</evidence>
<gene>
    <name evidence="11" type="primary">bcr_1</name>
    <name evidence="10" type="ORF">BBN53_04445</name>
    <name evidence="11" type="ORF">ERS370011_00848</name>
</gene>
<evidence type="ECO:0000313" key="13">
    <source>
        <dbReference type="Proteomes" id="UP000092950"/>
    </source>
</evidence>
<feature type="domain" description="Major facilitator superfamily (MFS) profile" evidence="9">
    <location>
        <begin position="9"/>
        <end position="391"/>
    </location>
</feature>
<evidence type="ECO:0000256" key="7">
    <source>
        <dbReference type="ARBA" id="ARBA00023136"/>
    </source>
</evidence>
<dbReference type="AlphaFoldDB" id="A0A0J6EV10"/>
<evidence type="ECO:0000256" key="8">
    <source>
        <dbReference type="RuleBase" id="RU365088"/>
    </source>
</evidence>
<keyword evidence="4" id="KW-1003">Cell membrane</keyword>